<evidence type="ECO:0000256" key="1">
    <source>
        <dbReference type="SAM" id="Phobius"/>
    </source>
</evidence>
<keyword evidence="1" id="KW-0472">Membrane</keyword>
<feature type="transmembrane region" description="Helical" evidence="1">
    <location>
        <begin position="13"/>
        <end position="35"/>
    </location>
</feature>
<proteinExistence type="predicted"/>
<evidence type="ECO:0000313" key="3">
    <source>
        <dbReference type="Proteomes" id="UP001172708"/>
    </source>
</evidence>
<organism evidence="2 3">
    <name type="scientific">Demequina muriae</name>
    <dbReference type="NCBI Taxonomy" id="3051664"/>
    <lineage>
        <taxon>Bacteria</taxon>
        <taxon>Bacillati</taxon>
        <taxon>Actinomycetota</taxon>
        <taxon>Actinomycetes</taxon>
        <taxon>Micrococcales</taxon>
        <taxon>Demequinaceae</taxon>
        <taxon>Demequina</taxon>
    </lineage>
</organism>
<dbReference type="Proteomes" id="UP001172708">
    <property type="component" value="Unassembled WGS sequence"/>
</dbReference>
<protein>
    <recommendedName>
        <fullName evidence="4">DUF2975 domain-containing protein</fullName>
    </recommendedName>
</protein>
<name>A0ABT8GGW0_9MICO</name>
<reference evidence="2" key="1">
    <citation type="submission" date="2023-06" db="EMBL/GenBank/DDBJ databases">
        <title>Egi l300058.</title>
        <authorList>
            <person name="Gao L."/>
            <person name="Fang B.-Z."/>
            <person name="Li W.-J."/>
        </authorList>
    </citation>
    <scope>NUCLEOTIDE SEQUENCE</scope>
    <source>
        <strain evidence="2">EGI L300058</strain>
    </source>
</reference>
<gene>
    <name evidence="2" type="ORF">QQX02_07020</name>
</gene>
<accession>A0ABT8GGW0</accession>
<dbReference type="EMBL" id="JAUHQA010000001">
    <property type="protein sequence ID" value="MDN4480672.1"/>
    <property type="molecule type" value="Genomic_DNA"/>
</dbReference>
<feature type="transmembrane region" description="Helical" evidence="1">
    <location>
        <begin position="95"/>
        <end position="116"/>
    </location>
</feature>
<keyword evidence="3" id="KW-1185">Reference proteome</keyword>
<evidence type="ECO:0000313" key="2">
    <source>
        <dbReference type="EMBL" id="MDN4480672.1"/>
    </source>
</evidence>
<comment type="caution">
    <text evidence="2">The sequence shown here is derived from an EMBL/GenBank/DDBJ whole genome shotgun (WGS) entry which is preliminary data.</text>
</comment>
<keyword evidence="1" id="KW-0812">Transmembrane</keyword>
<feature type="transmembrane region" description="Helical" evidence="1">
    <location>
        <begin position="128"/>
        <end position="146"/>
    </location>
</feature>
<sequence>MDERTQLDRSDRIGMYGSIVMVAIGIGLAVASAVVRLSEVWSGQDIPVTVPLSDETAALPLGPDGAAVDATIETATVVVADPAPATLFALWAQPIWFAVATSAGLVIAAMFFLRLARGRAFTSGASRLAFAGAIVLTVGWFGSGILTNMTTNGALSAISDYTYESVTFEVDLAPGLAILVIAAIGAALQIGERLQRETEGLV</sequence>
<feature type="transmembrane region" description="Helical" evidence="1">
    <location>
        <begin position="172"/>
        <end position="191"/>
    </location>
</feature>
<evidence type="ECO:0008006" key="4">
    <source>
        <dbReference type="Google" id="ProtNLM"/>
    </source>
</evidence>
<dbReference type="RefSeq" id="WP_301142123.1">
    <property type="nucleotide sequence ID" value="NZ_JAUHQA010000001.1"/>
</dbReference>
<keyword evidence="1" id="KW-1133">Transmembrane helix</keyword>